<sequence length="73" mass="7500">MPIVNVAIVPELMAGERAPQYKAIAEGITDAIAASTGAPPESVHVLITEVSDAKYAVGGTMLRDAMGEESAES</sequence>
<dbReference type="AlphaFoldDB" id="A0A1H1X885"/>
<dbReference type="STRING" id="629680.SAMN04489751_3624"/>
<dbReference type="Gene3D" id="3.30.429.10">
    <property type="entry name" value="Macrophage Migration Inhibitory Factor"/>
    <property type="match status" value="1"/>
</dbReference>
<dbReference type="InterPro" id="IPR004370">
    <property type="entry name" value="4-OT-like_dom"/>
</dbReference>
<dbReference type="NCBIfam" id="NF002571">
    <property type="entry name" value="PRK02220.1"/>
    <property type="match status" value="1"/>
</dbReference>
<dbReference type="EMBL" id="LT629739">
    <property type="protein sequence ID" value="SDT05432.1"/>
    <property type="molecule type" value="Genomic_DNA"/>
</dbReference>
<evidence type="ECO:0000313" key="3">
    <source>
        <dbReference type="EMBL" id="SDT05432.1"/>
    </source>
</evidence>
<name>A0A1H1X885_BRESA</name>
<evidence type="ECO:0000259" key="2">
    <source>
        <dbReference type="Pfam" id="PF01361"/>
    </source>
</evidence>
<dbReference type="RefSeq" id="WP_092107787.1">
    <property type="nucleotide sequence ID" value="NZ_LT629739.1"/>
</dbReference>
<dbReference type="SUPFAM" id="SSF55331">
    <property type="entry name" value="Tautomerase/MIF"/>
    <property type="match status" value="1"/>
</dbReference>
<keyword evidence="1" id="KW-0413">Isomerase</keyword>
<organism evidence="3 4">
    <name type="scientific">Brevibacterium sandarakinum</name>
    <dbReference type="NCBI Taxonomy" id="629680"/>
    <lineage>
        <taxon>Bacteria</taxon>
        <taxon>Bacillati</taxon>
        <taxon>Actinomycetota</taxon>
        <taxon>Actinomycetes</taxon>
        <taxon>Micrococcales</taxon>
        <taxon>Brevibacteriaceae</taxon>
        <taxon>Brevibacterium</taxon>
    </lineage>
</organism>
<gene>
    <name evidence="3" type="ORF">SAMN04489751_3624</name>
</gene>
<dbReference type="OrthoDB" id="4965437at2"/>
<accession>A0A1H1X885</accession>
<reference evidence="3" key="1">
    <citation type="submission" date="2016-10" db="EMBL/GenBank/DDBJ databases">
        <authorList>
            <person name="Varghese N."/>
            <person name="Submissions S."/>
        </authorList>
    </citation>
    <scope>NUCLEOTIDE SEQUENCE [LARGE SCALE GENOMIC DNA]</scope>
    <source>
        <strain evidence="3">DSM 22082</strain>
    </source>
</reference>
<feature type="domain" description="4-oxalocrotonate tautomerase-like" evidence="2">
    <location>
        <begin position="2"/>
        <end position="64"/>
    </location>
</feature>
<keyword evidence="4" id="KW-1185">Reference proteome</keyword>
<evidence type="ECO:0000313" key="4">
    <source>
        <dbReference type="Proteomes" id="UP000199700"/>
    </source>
</evidence>
<dbReference type="Pfam" id="PF01361">
    <property type="entry name" value="Tautomerase"/>
    <property type="match status" value="1"/>
</dbReference>
<dbReference type="InterPro" id="IPR014347">
    <property type="entry name" value="Tautomerase/MIF_sf"/>
</dbReference>
<proteinExistence type="predicted"/>
<evidence type="ECO:0000256" key="1">
    <source>
        <dbReference type="ARBA" id="ARBA00023235"/>
    </source>
</evidence>
<dbReference type="Proteomes" id="UP000199700">
    <property type="component" value="Chromosome"/>
</dbReference>
<dbReference type="GO" id="GO:0016853">
    <property type="term" value="F:isomerase activity"/>
    <property type="evidence" value="ECO:0007669"/>
    <property type="project" value="UniProtKB-KW"/>
</dbReference>
<protein>
    <submittedName>
        <fullName evidence="3">4-oxalocrotonate tautomerase</fullName>
    </submittedName>
</protein>